<keyword evidence="1" id="KW-0812">Transmembrane</keyword>
<feature type="domain" description="Copper resistance protein D" evidence="2">
    <location>
        <begin position="46"/>
        <end position="147"/>
    </location>
</feature>
<protein>
    <submittedName>
        <fullName evidence="3">Putative membrane protein</fullName>
    </submittedName>
</protein>
<dbReference type="OrthoDB" id="8419862at2"/>
<sequence length="152" mass="15860">MSSLLALHLLAVTVWIGGMVFMRFVLHPLLLTAQLPADRLGPLQLAVAGRFFAIVWGAMPLTLASGFALIAGRGGFAALPPALHAMAGLGVLMGLIFVVIHLFVYRALRRAAAAADKPRAGALAGRMRALVLLNLLLGIVCIGLGAVARYGV</sequence>
<evidence type="ECO:0000313" key="3">
    <source>
        <dbReference type="EMBL" id="PWV64670.1"/>
    </source>
</evidence>
<dbReference type="AlphaFoldDB" id="A0A317MYC5"/>
<dbReference type="RefSeq" id="WP_110017309.1">
    <property type="nucleotide sequence ID" value="NZ_QGTJ01000002.1"/>
</dbReference>
<evidence type="ECO:0000313" key="4">
    <source>
        <dbReference type="Proteomes" id="UP000246569"/>
    </source>
</evidence>
<dbReference type="Proteomes" id="UP000246569">
    <property type="component" value="Unassembled WGS sequence"/>
</dbReference>
<feature type="transmembrane region" description="Helical" evidence="1">
    <location>
        <begin position="82"/>
        <end position="108"/>
    </location>
</feature>
<dbReference type="Pfam" id="PF05425">
    <property type="entry name" value="CopD"/>
    <property type="match status" value="1"/>
</dbReference>
<comment type="caution">
    <text evidence="3">The sequence shown here is derived from an EMBL/GenBank/DDBJ whole genome shotgun (WGS) entry which is preliminary data.</text>
</comment>
<accession>A0A317MYC5</accession>
<proteinExistence type="predicted"/>
<keyword evidence="4" id="KW-1185">Reference proteome</keyword>
<evidence type="ECO:0000256" key="1">
    <source>
        <dbReference type="SAM" id="Phobius"/>
    </source>
</evidence>
<keyword evidence="1" id="KW-1133">Transmembrane helix</keyword>
<reference evidence="3 4" key="1">
    <citation type="submission" date="2018-05" db="EMBL/GenBank/DDBJ databases">
        <title>Genomic Encyclopedia of Type Strains, Phase IV (KMG-IV): sequencing the most valuable type-strain genomes for metagenomic binning, comparative biology and taxonomic classification.</title>
        <authorList>
            <person name="Goeker M."/>
        </authorList>
    </citation>
    <scope>NUCLEOTIDE SEQUENCE [LARGE SCALE GENOMIC DNA]</scope>
    <source>
        <strain evidence="3 4">DSM 23606</strain>
    </source>
</reference>
<dbReference type="GO" id="GO:0016020">
    <property type="term" value="C:membrane"/>
    <property type="evidence" value="ECO:0007669"/>
    <property type="project" value="InterPro"/>
</dbReference>
<evidence type="ECO:0000259" key="2">
    <source>
        <dbReference type="Pfam" id="PF05425"/>
    </source>
</evidence>
<feature type="transmembrane region" description="Helical" evidence="1">
    <location>
        <begin position="6"/>
        <end position="26"/>
    </location>
</feature>
<name>A0A317MYC5_9GAMM</name>
<gene>
    <name evidence="3" type="ORF">C7443_102322</name>
</gene>
<feature type="transmembrane region" description="Helical" evidence="1">
    <location>
        <begin position="47"/>
        <end position="70"/>
    </location>
</feature>
<organism evidence="3 4">
    <name type="scientific">Plasticicumulans acidivorans</name>
    <dbReference type="NCBI Taxonomy" id="886464"/>
    <lineage>
        <taxon>Bacteria</taxon>
        <taxon>Pseudomonadati</taxon>
        <taxon>Pseudomonadota</taxon>
        <taxon>Gammaproteobacteria</taxon>
        <taxon>Candidatus Competibacteraceae</taxon>
        <taxon>Plasticicumulans</taxon>
    </lineage>
</organism>
<dbReference type="EMBL" id="QGTJ01000002">
    <property type="protein sequence ID" value="PWV64670.1"/>
    <property type="molecule type" value="Genomic_DNA"/>
</dbReference>
<feature type="transmembrane region" description="Helical" evidence="1">
    <location>
        <begin position="129"/>
        <end position="150"/>
    </location>
</feature>
<dbReference type="InterPro" id="IPR008457">
    <property type="entry name" value="Cu-R_CopD_dom"/>
</dbReference>
<keyword evidence="1" id="KW-0472">Membrane</keyword>